<reference evidence="2" key="2">
    <citation type="journal article" date="2016" name="G3 (Bethesda)">
        <title>Genome Evolution in Three Species of Cactophilic Drosophila.</title>
        <authorList>
            <person name="Sanchez-Flores A."/>
            <person name="Penazola F."/>
            <person name="Carpinteyro-Ponce J."/>
            <person name="Nazario-Yepiz N."/>
            <person name="Abreu-Goodger C."/>
            <person name="Machado C.A."/>
            <person name="Markow T.A."/>
        </authorList>
    </citation>
    <scope>NUCLEOTIDE SEQUENCE [LARGE SCALE GENOMIC DNA]</scope>
</reference>
<feature type="signal peptide" evidence="1">
    <location>
        <begin position="1"/>
        <end position="23"/>
    </location>
</feature>
<protein>
    <submittedName>
        <fullName evidence="3">Uncharacterized protein LOC108609546</fullName>
    </submittedName>
</protein>
<organism evidence="2 3">
    <name type="scientific">Drosophila arizonae</name>
    <name type="common">Fruit fly</name>
    <dbReference type="NCBI Taxonomy" id="7263"/>
    <lineage>
        <taxon>Eukaryota</taxon>
        <taxon>Metazoa</taxon>
        <taxon>Ecdysozoa</taxon>
        <taxon>Arthropoda</taxon>
        <taxon>Hexapoda</taxon>
        <taxon>Insecta</taxon>
        <taxon>Pterygota</taxon>
        <taxon>Neoptera</taxon>
        <taxon>Endopterygota</taxon>
        <taxon>Diptera</taxon>
        <taxon>Brachycera</taxon>
        <taxon>Muscomorpha</taxon>
        <taxon>Ephydroidea</taxon>
        <taxon>Drosophilidae</taxon>
        <taxon>Drosophila</taxon>
    </lineage>
</organism>
<keyword evidence="1" id="KW-0732">Signal</keyword>
<dbReference type="SMART" id="SM00696">
    <property type="entry name" value="DM9"/>
    <property type="match status" value="2"/>
</dbReference>
<sequence>MYSSTKLVACALIVAQLVGSIQCGYYDNTDKWVLSDKSRPFPENAVLGGYDSYGYENFVGRVAYSSSVLPARVRAETGYATYNTESVGNQATSYELLVSNETVKYDWVRSFDGFLERNAVSVGTSATNERVYVCRGRTDGGIFIGTLYLAQRACFIRYENLPMRQLSKYEVLVRKYAPLAWAPFEAQIN</sequence>
<keyword evidence="2" id="KW-1185">Reference proteome</keyword>
<name>A0ABM1NP70_DROAR</name>
<dbReference type="Proteomes" id="UP000694904">
    <property type="component" value="Chromosome 3"/>
</dbReference>
<dbReference type="InterPro" id="IPR006616">
    <property type="entry name" value="DM9_repeat"/>
</dbReference>
<dbReference type="Pfam" id="PF11901">
    <property type="entry name" value="DM9"/>
    <property type="match status" value="1"/>
</dbReference>
<gene>
    <name evidence="3" type="primary">LOC108609546</name>
</gene>
<accession>A0ABM1NP70</accession>
<evidence type="ECO:0000313" key="3">
    <source>
        <dbReference type="RefSeq" id="XP_017856756.1"/>
    </source>
</evidence>
<evidence type="ECO:0000313" key="2">
    <source>
        <dbReference type="Proteomes" id="UP000694904"/>
    </source>
</evidence>
<feature type="chain" id="PRO_5045825009" evidence="1">
    <location>
        <begin position="24"/>
        <end position="189"/>
    </location>
</feature>
<dbReference type="PANTHER" id="PTHR31649:SF10">
    <property type="entry name" value="IP19903P-RELATED"/>
    <property type="match status" value="1"/>
</dbReference>
<dbReference type="GeneID" id="108609546"/>
<evidence type="ECO:0000256" key="1">
    <source>
        <dbReference type="SAM" id="SignalP"/>
    </source>
</evidence>
<reference evidence="2" key="1">
    <citation type="journal article" date="1997" name="Nucleic Acids Res.">
        <title>tRNAscan-SE: a program for improved detection of transfer RNA genes in genomic sequence.</title>
        <authorList>
            <person name="Lowe T.M."/>
            <person name="Eddy S.R."/>
        </authorList>
    </citation>
    <scope>NUCLEOTIDE SEQUENCE [LARGE SCALE GENOMIC DNA]</scope>
</reference>
<dbReference type="PANTHER" id="PTHR31649">
    <property type="entry name" value="AGAP009604-PA"/>
    <property type="match status" value="1"/>
</dbReference>
<proteinExistence type="predicted"/>
<reference evidence="3" key="3">
    <citation type="submission" date="2025-08" db="UniProtKB">
        <authorList>
            <consortium name="RefSeq"/>
        </authorList>
    </citation>
    <scope>IDENTIFICATION</scope>
    <source>
        <tissue evidence="3">Whole organism</tissue>
    </source>
</reference>
<dbReference type="RefSeq" id="XP_017856756.1">
    <property type="nucleotide sequence ID" value="XM_018001267.1"/>
</dbReference>